<dbReference type="OrthoDB" id="26491at2759"/>
<dbReference type="PANTHER" id="PTHR11081">
    <property type="entry name" value="FLAP ENDONUCLEASE FAMILY MEMBER"/>
    <property type="match status" value="1"/>
</dbReference>
<accession>A0A0R3WA11</accession>
<organism evidence="10">
    <name type="scientific">Taenia asiatica</name>
    <name type="common">Asian tapeworm</name>
    <dbReference type="NCBI Taxonomy" id="60517"/>
    <lineage>
        <taxon>Eukaryota</taxon>
        <taxon>Metazoa</taxon>
        <taxon>Spiralia</taxon>
        <taxon>Lophotrochozoa</taxon>
        <taxon>Platyhelminthes</taxon>
        <taxon>Cestoda</taxon>
        <taxon>Eucestoda</taxon>
        <taxon>Cyclophyllidea</taxon>
        <taxon>Taeniidae</taxon>
        <taxon>Taenia</taxon>
    </lineage>
</organism>
<dbReference type="SMART" id="SM00485">
    <property type="entry name" value="XPGN"/>
    <property type="match status" value="1"/>
</dbReference>
<dbReference type="Pfam" id="PF00752">
    <property type="entry name" value="XPG_N"/>
    <property type="match status" value="1"/>
</dbReference>
<dbReference type="SUPFAM" id="SSF88723">
    <property type="entry name" value="PIN domain-like"/>
    <property type="match status" value="1"/>
</dbReference>
<keyword evidence="6" id="KW-0539">Nucleus</keyword>
<dbReference type="PANTHER" id="PTHR11081:SF8">
    <property type="entry name" value="EXONUCLEASE 1"/>
    <property type="match status" value="1"/>
</dbReference>
<evidence type="ECO:0000259" key="7">
    <source>
        <dbReference type="SMART" id="SM00485"/>
    </source>
</evidence>
<dbReference type="AlphaFoldDB" id="A0A0R3WA11"/>
<protein>
    <recommendedName>
        <fullName evidence="6">Exonuclease 1</fullName>
        <ecNumber evidence="6">3.1.-.-</ecNumber>
    </recommendedName>
</protein>
<keyword evidence="5 6" id="KW-0234">DNA repair</keyword>
<evidence type="ECO:0000256" key="6">
    <source>
        <dbReference type="RuleBase" id="RU910737"/>
    </source>
</evidence>
<dbReference type="PROSITE" id="PS00841">
    <property type="entry name" value="XPG_1"/>
    <property type="match status" value="1"/>
</dbReference>
<dbReference type="InterPro" id="IPR006085">
    <property type="entry name" value="XPG_DNA_repair_N"/>
</dbReference>
<evidence type="ECO:0000256" key="2">
    <source>
        <dbReference type="ARBA" id="ARBA00022763"/>
    </source>
</evidence>
<keyword evidence="6" id="KW-0267">Excision nuclease</keyword>
<comment type="function">
    <text evidence="6">5'-&gt;3' double-stranded DNA exonuclease which may also possess a cryptic 3'-&gt;5' double-stranded DNA exonuclease activity. Functions in DNA mismatch repair.</text>
</comment>
<keyword evidence="6" id="KW-0479">Metal-binding</keyword>
<keyword evidence="1" id="KW-0255">Endonuclease</keyword>
<dbReference type="GO" id="GO:0005634">
    <property type="term" value="C:nucleus"/>
    <property type="evidence" value="ECO:0007669"/>
    <property type="project" value="UniProtKB-SubCell"/>
</dbReference>
<dbReference type="Gene3D" id="3.40.50.1010">
    <property type="entry name" value="5'-nuclease"/>
    <property type="match status" value="1"/>
</dbReference>
<dbReference type="EMBL" id="UYRS01018605">
    <property type="protein sequence ID" value="VDK38219.1"/>
    <property type="molecule type" value="Genomic_DNA"/>
</dbReference>
<evidence type="ECO:0000256" key="4">
    <source>
        <dbReference type="ARBA" id="ARBA00023125"/>
    </source>
</evidence>
<proteinExistence type="inferred from homology"/>
<dbReference type="GO" id="GO:0046872">
    <property type="term" value="F:metal ion binding"/>
    <property type="evidence" value="ECO:0007669"/>
    <property type="project" value="UniProtKB-UniRule"/>
</dbReference>
<keyword evidence="6" id="KW-0228">DNA excision</keyword>
<evidence type="ECO:0000256" key="3">
    <source>
        <dbReference type="ARBA" id="ARBA00022839"/>
    </source>
</evidence>
<reference evidence="10" key="1">
    <citation type="submission" date="2017-02" db="UniProtKB">
        <authorList>
            <consortium name="WormBaseParasite"/>
        </authorList>
    </citation>
    <scope>IDENTIFICATION</scope>
</reference>
<dbReference type="GO" id="GO:0017108">
    <property type="term" value="F:5'-flap endonuclease activity"/>
    <property type="evidence" value="ECO:0007669"/>
    <property type="project" value="TreeGrafter"/>
</dbReference>
<dbReference type="PRINTS" id="PR00853">
    <property type="entry name" value="XPGRADSUPER"/>
</dbReference>
<keyword evidence="4 6" id="KW-0238">DNA-binding</keyword>
<dbReference type="InterPro" id="IPR029060">
    <property type="entry name" value="PIN-like_dom_sf"/>
</dbReference>
<dbReference type="GO" id="GO:0006310">
    <property type="term" value="P:DNA recombination"/>
    <property type="evidence" value="ECO:0007669"/>
    <property type="project" value="TreeGrafter"/>
</dbReference>
<comment type="cofactor">
    <cofactor evidence="6">
        <name>Mg(2+)</name>
        <dbReference type="ChEBI" id="CHEBI:18420"/>
    </cofactor>
    <text evidence="6">Binds 2 magnesium ions per subunit. They probably participate in the reaction catalyzed by the enzyme. May bind an additional third magnesium ion after substrate binding.</text>
</comment>
<dbReference type="InterPro" id="IPR006084">
    <property type="entry name" value="XPG/Rad2"/>
</dbReference>
<evidence type="ECO:0000313" key="10">
    <source>
        <dbReference type="WBParaSite" id="TASK_0000734001-mRNA-1"/>
    </source>
</evidence>
<keyword evidence="2 6" id="KW-0227">DNA damage</keyword>
<evidence type="ECO:0000313" key="8">
    <source>
        <dbReference type="EMBL" id="VDK38219.1"/>
    </source>
</evidence>
<dbReference type="EC" id="3.1.-.-" evidence="6"/>
<evidence type="ECO:0000313" key="9">
    <source>
        <dbReference type="Proteomes" id="UP000282613"/>
    </source>
</evidence>
<evidence type="ECO:0000256" key="1">
    <source>
        <dbReference type="ARBA" id="ARBA00022759"/>
    </source>
</evidence>
<keyword evidence="6" id="KW-0378">Hydrolase</keyword>
<dbReference type="GO" id="GO:0006298">
    <property type="term" value="P:mismatch repair"/>
    <property type="evidence" value="ECO:0007669"/>
    <property type="project" value="TreeGrafter"/>
</dbReference>
<keyword evidence="6" id="KW-0540">Nuclease</keyword>
<comment type="subcellular location">
    <subcellularLocation>
        <location evidence="6">Nucleus</location>
    </subcellularLocation>
</comment>
<gene>
    <name evidence="8" type="ORF">TASK_LOCUS7341</name>
</gene>
<dbReference type="Proteomes" id="UP000282613">
    <property type="component" value="Unassembled WGS sequence"/>
</dbReference>
<dbReference type="FunFam" id="3.40.50.1010:FF:000111">
    <property type="entry name" value="Exonuclease 1"/>
    <property type="match status" value="1"/>
</dbReference>
<evidence type="ECO:0000256" key="5">
    <source>
        <dbReference type="ARBA" id="ARBA00023204"/>
    </source>
</evidence>
<dbReference type="InterPro" id="IPR019974">
    <property type="entry name" value="XPG_CS"/>
</dbReference>
<reference evidence="8 9" key="2">
    <citation type="submission" date="2018-11" db="EMBL/GenBank/DDBJ databases">
        <authorList>
            <consortium name="Pathogen Informatics"/>
        </authorList>
    </citation>
    <scope>NUCLEOTIDE SEQUENCE [LARGE SCALE GENOMIC DNA]</scope>
</reference>
<dbReference type="STRING" id="60517.A0A0R3WA11"/>
<name>A0A0R3WA11_TAEAS</name>
<sequence length="100" mass="11225">MGVNGLLPFLKKCSRRVNIRDFKGYTVAVDAYCWVHRASYSCAVDIAMGNPTSQYVNYCLRYLNMVLEAGVRPILVFDGANLPAKAETEAKRRRHLSLGL</sequence>
<comment type="similarity">
    <text evidence="6">Belongs to the XPG/RAD2 endonuclease family. EXO1 subfamily.</text>
</comment>
<keyword evidence="9" id="KW-1185">Reference proteome</keyword>
<keyword evidence="6" id="KW-0460">Magnesium</keyword>
<dbReference type="WBParaSite" id="TASK_0000734001-mRNA-1">
    <property type="protein sequence ID" value="TASK_0000734001-mRNA-1"/>
    <property type="gene ID" value="TASK_0000734001"/>
</dbReference>
<dbReference type="GO" id="GO:0035312">
    <property type="term" value="F:5'-3' DNA exonuclease activity"/>
    <property type="evidence" value="ECO:0007669"/>
    <property type="project" value="UniProtKB-UniRule"/>
</dbReference>
<keyword evidence="3 6" id="KW-0269">Exonuclease</keyword>
<dbReference type="GO" id="GO:0003677">
    <property type="term" value="F:DNA binding"/>
    <property type="evidence" value="ECO:0007669"/>
    <property type="project" value="UniProtKB-UniRule"/>
</dbReference>
<feature type="domain" description="XPG N-terminal" evidence="7">
    <location>
        <begin position="1"/>
        <end position="99"/>
    </location>
</feature>